<dbReference type="Proteomes" id="UP000315753">
    <property type="component" value="Unassembled WGS sequence"/>
</dbReference>
<evidence type="ECO:0000256" key="1">
    <source>
        <dbReference type="ARBA" id="ARBA00008007"/>
    </source>
</evidence>
<accession>A0A540V3X4</accession>
<dbReference type="AlphaFoldDB" id="A0A540V3X4"/>
<evidence type="ECO:0000313" key="3">
    <source>
        <dbReference type="EMBL" id="TQE91424.1"/>
    </source>
</evidence>
<gene>
    <name evidence="3" type="ORF">FKZ59_05460</name>
</gene>
<dbReference type="PANTHER" id="PTHR47505">
    <property type="entry name" value="DNA UTILIZATION PROTEIN YHGH"/>
    <property type="match status" value="1"/>
</dbReference>
<dbReference type="InterPro" id="IPR000836">
    <property type="entry name" value="PRTase_dom"/>
</dbReference>
<name>A0A540V3X4_9BACL</name>
<dbReference type="PANTHER" id="PTHR47505:SF1">
    <property type="entry name" value="DNA UTILIZATION PROTEIN YHGH"/>
    <property type="match status" value="1"/>
</dbReference>
<sequence>MNRREIDHCLLCNAPLTIRMDWKRLFVNRFPQAICQECEGKFERYRHEGNEEVDSLYYYNEAMQDYLHRYKFMRDVLLAKVFAGEIHRHLKNRKELIVPIPMHPEKWKERTFSHVDELLRQARIPFVHVLEKTTTEAQAGKSREERMKTPQLFVLREDAQVEGKDLLLVDDIYTTGTTIRHATQVLMEGGAKSVKAFTLIRAKGGQEAIKASPLMF</sequence>
<dbReference type="InterPro" id="IPR029057">
    <property type="entry name" value="PRTase-like"/>
</dbReference>
<dbReference type="CDD" id="cd06223">
    <property type="entry name" value="PRTases_typeI"/>
    <property type="match status" value="1"/>
</dbReference>
<comment type="similarity">
    <text evidence="1">Belongs to the ComF/GntX family.</text>
</comment>
<protein>
    <submittedName>
        <fullName evidence="3">ComF family protein</fullName>
    </submittedName>
</protein>
<dbReference type="OrthoDB" id="9779910at2"/>
<dbReference type="RefSeq" id="WP_141601739.1">
    <property type="nucleotide sequence ID" value="NZ_JARMSB010000005.1"/>
</dbReference>
<evidence type="ECO:0000313" key="4">
    <source>
        <dbReference type="Proteomes" id="UP000315753"/>
    </source>
</evidence>
<reference evidence="3 4" key="1">
    <citation type="submission" date="2019-06" db="EMBL/GenBank/DDBJ databases">
        <title>Genome sequence of Ureibacillus terrenus.</title>
        <authorList>
            <person name="Maclea K.S."/>
            <person name="Simoes M."/>
        </authorList>
    </citation>
    <scope>NUCLEOTIDE SEQUENCE [LARGE SCALE GENOMIC DNA]</scope>
    <source>
        <strain evidence="3 4">ATCC BAA-384</strain>
    </source>
</reference>
<dbReference type="InterPro" id="IPR051910">
    <property type="entry name" value="ComF/GntX_DNA_util-trans"/>
</dbReference>
<dbReference type="Gene3D" id="3.40.50.2020">
    <property type="match status" value="1"/>
</dbReference>
<proteinExistence type="inferred from homology"/>
<dbReference type="EMBL" id="VIGD01000005">
    <property type="protein sequence ID" value="TQE91424.1"/>
    <property type="molecule type" value="Genomic_DNA"/>
</dbReference>
<keyword evidence="4" id="KW-1185">Reference proteome</keyword>
<dbReference type="SUPFAM" id="SSF53271">
    <property type="entry name" value="PRTase-like"/>
    <property type="match status" value="1"/>
</dbReference>
<organism evidence="3 4">
    <name type="scientific">Ureibacillus terrenus</name>
    <dbReference type="NCBI Taxonomy" id="118246"/>
    <lineage>
        <taxon>Bacteria</taxon>
        <taxon>Bacillati</taxon>
        <taxon>Bacillota</taxon>
        <taxon>Bacilli</taxon>
        <taxon>Bacillales</taxon>
        <taxon>Caryophanaceae</taxon>
        <taxon>Ureibacillus</taxon>
    </lineage>
</organism>
<comment type="caution">
    <text evidence="3">The sequence shown here is derived from an EMBL/GenBank/DDBJ whole genome shotgun (WGS) entry which is preliminary data.</text>
</comment>
<dbReference type="Pfam" id="PF00156">
    <property type="entry name" value="Pribosyltran"/>
    <property type="match status" value="1"/>
</dbReference>
<feature type="domain" description="Phosphoribosyltransferase" evidence="2">
    <location>
        <begin position="115"/>
        <end position="212"/>
    </location>
</feature>
<evidence type="ECO:0000259" key="2">
    <source>
        <dbReference type="Pfam" id="PF00156"/>
    </source>
</evidence>